<keyword evidence="4 7" id="KW-0547">Nucleotide-binding</keyword>
<evidence type="ECO:0000313" key="11">
    <source>
        <dbReference type="Proteomes" id="UP001501035"/>
    </source>
</evidence>
<dbReference type="Proteomes" id="UP001501035">
    <property type="component" value="Unassembled WGS sequence"/>
</dbReference>
<evidence type="ECO:0000256" key="4">
    <source>
        <dbReference type="ARBA" id="ARBA00022741"/>
    </source>
</evidence>
<keyword evidence="2" id="KW-0723">Serine/threonine-protein kinase</keyword>
<gene>
    <name evidence="10" type="ORF">GCM10010528_00930</name>
</gene>
<dbReference type="PROSITE" id="PS00107">
    <property type="entry name" value="PROTEIN_KINASE_ATP"/>
    <property type="match status" value="1"/>
</dbReference>
<dbReference type="SMART" id="SM00220">
    <property type="entry name" value="S_TKc"/>
    <property type="match status" value="1"/>
</dbReference>
<dbReference type="Gene3D" id="3.30.200.20">
    <property type="entry name" value="Phosphorylase Kinase, domain 1"/>
    <property type="match status" value="1"/>
</dbReference>
<evidence type="ECO:0000256" key="3">
    <source>
        <dbReference type="ARBA" id="ARBA00022679"/>
    </source>
</evidence>
<keyword evidence="11" id="KW-1185">Reference proteome</keyword>
<keyword evidence="8" id="KW-0472">Membrane</keyword>
<evidence type="ECO:0000256" key="1">
    <source>
        <dbReference type="ARBA" id="ARBA00012513"/>
    </source>
</evidence>
<evidence type="ECO:0000256" key="6">
    <source>
        <dbReference type="ARBA" id="ARBA00022840"/>
    </source>
</evidence>
<dbReference type="InterPro" id="IPR011009">
    <property type="entry name" value="Kinase-like_dom_sf"/>
</dbReference>
<sequence>MADGDRTGTTFGRYELGELLGRGGMGEVYRAVDTKNDRTVALKLLPTALAGDEVYAERFRRESRTAARLGDPHIIPIHDFGEIDGTLYLDMRVVEGSDLRAAIRGSGKLAPARVVSIAEDVAQALDSAHAAGLVHRDVKPENILLTPGDFAYLVDFGIARAADDAAPHLTQLGTAIGSIAYLAPEIFDGREATAASDVYALAVATYEALTGRVPHPGATHAAAIKSALLDDLPLPSSIDPSLPLGLDDVLARGLARDPAARYATAGDFAAAARAALDTGSSWSPTTVTTVSAPAPAPPTSPAYPTAPMYPTGPVYANAPGYQTGPTPYQPAQPPRPPANSAVPWILGVFALVVLAGAIIALVMLVSGGRGGSSQTSVPGPVTVTRTEAVPTVADPPPDSTQCDRTVGVGTAVTSCQFAAAVRDAYLAAGPKGQARTVTAYSPVTGQSYAMSCLPERGIVVCRGGNDAVVHIY</sequence>
<evidence type="ECO:0000259" key="9">
    <source>
        <dbReference type="PROSITE" id="PS50011"/>
    </source>
</evidence>
<protein>
    <recommendedName>
        <fullName evidence="1">non-specific serine/threonine protein kinase</fullName>
        <ecNumber evidence="1">2.7.11.1</ecNumber>
    </recommendedName>
</protein>
<feature type="domain" description="Protein kinase" evidence="9">
    <location>
        <begin position="14"/>
        <end position="276"/>
    </location>
</feature>
<dbReference type="Gene3D" id="1.10.510.10">
    <property type="entry name" value="Transferase(Phosphotransferase) domain 1"/>
    <property type="match status" value="1"/>
</dbReference>
<keyword evidence="3" id="KW-0808">Transferase</keyword>
<dbReference type="EMBL" id="BAAAVS010000001">
    <property type="protein sequence ID" value="GAA3022628.1"/>
    <property type="molecule type" value="Genomic_DNA"/>
</dbReference>
<evidence type="ECO:0000256" key="7">
    <source>
        <dbReference type="PROSITE-ProRule" id="PRU10141"/>
    </source>
</evidence>
<accession>A0ABN3Y8C8</accession>
<evidence type="ECO:0000256" key="2">
    <source>
        <dbReference type="ARBA" id="ARBA00022527"/>
    </source>
</evidence>
<dbReference type="PROSITE" id="PS50011">
    <property type="entry name" value="PROTEIN_KINASE_DOM"/>
    <property type="match status" value="1"/>
</dbReference>
<keyword evidence="5" id="KW-0418">Kinase</keyword>
<dbReference type="Pfam" id="PF00069">
    <property type="entry name" value="Pkinase"/>
    <property type="match status" value="1"/>
</dbReference>
<keyword evidence="6 7" id="KW-0067">ATP-binding</keyword>
<comment type="caution">
    <text evidence="10">The sequence shown here is derived from an EMBL/GenBank/DDBJ whole genome shotgun (WGS) entry which is preliminary data.</text>
</comment>
<dbReference type="InterPro" id="IPR000719">
    <property type="entry name" value="Prot_kinase_dom"/>
</dbReference>
<feature type="binding site" evidence="7">
    <location>
        <position position="43"/>
    </location>
    <ligand>
        <name>ATP</name>
        <dbReference type="ChEBI" id="CHEBI:30616"/>
    </ligand>
</feature>
<keyword evidence="8" id="KW-0812">Transmembrane</keyword>
<dbReference type="CDD" id="cd14014">
    <property type="entry name" value="STKc_PknB_like"/>
    <property type="match status" value="1"/>
</dbReference>
<dbReference type="RefSeq" id="WP_290703437.1">
    <property type="nucleotide sequence ID" value="NZ_BAAAVS010000001.1"/>
</dbReference>
<keyword evidence="8" id="KW-1133">Transmembrane helix</keyword>
<evidence type="ECO:0000313" key="10">
    <source>
        <dbReference type="EMBL" id="GAA3022628.1"/>
    </source>
</evidence>
<organism evidence="10 11">
    <name type="scientific">Gordonia defluvii</name>
    <dbReference type="NCBI Taxonomy" id="283718"/>
    <lineage>
        <taxon>Bacteria</taxon>
        <taxon>Bacillati</taxon>
        <taxon>Actinomycetota</taxon>
        <taxon>Actinomycetes</taxon>
        <taxon>Mycobacteriales</taxon>
        <taxon>Gordoniaceae</taxon>
        <taxon>Gordonia</taxon>
    </lineage>
</organism>
<reference evidence="10 11" key="1">
    <citation type="journal article" date="2019" name="Int. J. Syst. Evol. Microbiol.">
        <title>The Global Catalogue of Microorganisms (GCM) 10K type strain sequencing project: providing services to taxonomists for standard genome sequencing and annotation.</title>
        <authorList>
            <consortium name="The Broad Institute Genomics Platform"/>
            <consortium name="The Broad Institute Genome Sequencing Center for Infectious Disease"/>
            <person name="Wu L."/>
            <person name="Ma J."/>
        </authorList>
    </citation>
    <scope>NUCLEOTIDE SEQUENCE [LARGE SCALE GENOMIC DNA]</scope>
    <source>
        <strain evidence="10 11">JCM 14234</strain>
    </source>
</reference>
<dbReference type="SUPFAM" id="SSF56112">
    <property type="entry name" value="Protein kinase-like (PK-like)"/>
    <property type="match status" value="1"/>
</dbReference>
<dbReference type="PROSITE" id="PS00108">
    <property type="entry name" value="PROTEIN_KINASE_ST"/>
    <property type="match status" value="1"/>
</dbReference>
<evidence type="ECO:0000256" key="8">
    <source>
        <dbReference type="SAM" id="Phobius"/>
    </source>
</evidence>
<dbReference type="PANTHER" id="PTHR43289">
    <property type="entry name" value="MITOGEN-ACTIVATED PROTEIN KINASE KINASE KINASE 20-RELATED"/>
    <property type="match status" value="1"/>
</dbReference>
<dbReference type="PANTHER" id="PTHR43289:SF6">
    <property type="entry name" value="SERINE_THREONINE-PROTEIN KINASE NEKL-3"/>
    <property type="match status" value="1"/>
</dbReference>
<evidence type="ECO:0000256" key="5">
    <source>
        <dbReference type="ARBA" id="ARBA00022777"/>
    </source>
</evidence>
<dbReference type="InterPro" id="IPR008271">
    <property type="entry name" value="Ser/Thr_kinase_AS"/>
</dbReference>
<proteinExistence type="predicted"/>
<feature type="transmembrane region" description="Helical" evidence="8">
    <location>
        <begin position="341"/>
        <end position="365"/>
    </location>
</feature>
<dbReference type="InterPro" id="IPR017441">
    <property type="entry name" value="Protein_kinase_ATP_BS"/>
</dbReference>
<name>A0ABN3Y8C8_9ACTN</name>
<dbReference type="EC" id="2.7.11.1" evidence="1"/>